<sequence length="704" mass="77412">MMETQSAHPPPTRYKTVRRVNPPAQHPNAAPSVPIPSLHQQQTGNSTNDALTRSRSRYRRRPTIDTAVTPVPIPTAPVPQLPALAQPSSTVLSPQESRSPRTAPSTSPPAEQWKNHPQSPVAQTPTAGFSCFLGQTDRKINVQVGKETLAVALPPDTEASTLAAAVSKLVPEKTIYGASILLESFKGLGLERPVRKYERIRDIMNGWEDDTRNTLILISSLSGGEGLNACDAPVESPPEAYAWLSYMVKPGKWSKRWFMMRDGAILMAKKETKKDKDLQHVCHLSDFDIYDPTPTTASNVLKCPKRHCFAIKSQQKASLFQNTADWVHYLGTNDRNIYTTWQNLLRSWRSYYLVQVKGYGQPPGSKEKSSSEDEERKKDEDKPINRTRTQSRPPTSDTAGSNGRKKFTPLISEEELAKPPSLTIDIPIQRSKSLKAAGRCYGTTTTSPTALELPAGEVFAPTGLLGRTYTKKVKEMQDAEKEQRRQNVPLFTPDSALGNLSNSPPVRTFTMRDHKRASSVESALHLEPRSHADAARANQSGFRRQKSLSKQMPKPLIDFSDSEQPPLPRSRYCARTLVNNGASSSGGLISSATGPAFYDAPPLPNSAIWNMAKSRPGTRDKDHVNQQFMHGPQGNPFTGTGLLAYSQEGAGAVSKGHGVYRKGADGTLLDMRNKSLFVHGSLLAKVEKGRPDVPLIDRGQDSDS</sequence>
<feature type="compositionally biased region" description="Low complexity" evidence="1">
    <location>
        <begin position="100"/>
        <end position="110"/>
    </location>
</feature>
<name>A0A3N4LVR0_9PEZI</name>
<keyword evidence="4" id="KW-1185">Reference proteome</keyword>
<evidence type="ECO:0000313" key="3">
    <source>
        <dbReference type="EMBL" id="RPB26994.1"/>
    </source>
</evidence>
<evidence type="ECO:0000256" key="1">
    <source>
        <dbReference type="SAM" id="MobiDB-lite"/>
    </source>
</evidence>
<feature type="domain" description="PH" evidence="2">
    <location>
        <begin position="240"/>
        <end position="350"/>
    </location>
</feature>
<feature type="region of interest" description="Disordered" evidence="1">
    <location>
        <begin position="360"/>
        <end position="418"/>
    </location>
</feature>
<gene>
    <name evidence="3" type="ORF">L211DRAFT_846553</name>
</gene>
<feature type="region of interest" description="Disordered" evidence="1">
    <location>
        <begin position="513"/>
        <end position="568"/>
    </location>
</feature>
<dbReference type="PROSITE" id="PS50003">
    <property type="entry name" value="PH_DOMAIN"/>
    <property type="match status" value="1"/>
</dbReference>
<dbReference type="Proteomes" id="UP000267821">
    <property type="component" value="Unassembled WGS sequence"/>
</dbReference>
<dbReference type="SUPFAM" id="SSF50729">
    <property type="entry name" value="PH domain-like"/>
    <property type="match status" value="1"/>
</dbReference>
<dbReference type="SMART" id="SM00233">
    <property type="entry name" value="PH"/>
    <property type="match status" value="1"/>
</dbReference>
<protein>
    <recommendedName>
        <fullName evidence="2">PH domain-containing protein</fullName>
    </recommendedName>
</protein>
<feature type="compositionally biased region" description="Basic and acidic residues" evidence="1">
    <location>
        <begin position="365"/>
        <end position="384"/>
    </location>
</feature>
<evidence type="ECO:0000259" key="2">
    <source>
        <dbReference type="PROSITE" id="PS50003"/>
    </source>
</evidence>
<evidence type="ECO:0000313" key="4">
    <source>
        <dbReference type="Proteomes" id="UP000267821"/>
    </source>
</evidence>
<dbReference type="Pfam" id="PF00169">
    <property type="entry name" value="PH"/>
    <property type="match status" value="1"/>
</dbReference>
<accession>A0A3N4LVR0</accession>
<feature type="compositionally biased region" description="Polar residues" evidence="1">
    <location>
        <begin position="115"/>
        <end position="127"/>
    </location>
</feature>
<dbReference type="AlphaFoldDB" id="A0A3N4LVR0"/>
<dbReference type="InParanoid" id="A0A3N4LVR0"/>
<reference evidence="3 4" key="1">
    <citation type="journal article" date="2018" name="Nat. Ecol. Evol.">
        <title>Pezizomycetes genomes reveal the molecular basis of ectomycorrhizal truffle lifestyle.</title>
        <authorList>
            <person name="Murat C."/>
            <person name="Payen T."/>
            <person name="Noel B."/>
            <person name="Kuo A."/>
            <person name="Morin E."/>
            <person name="Chen J."/>
            <person name="Kohler A."/>
            <person name="Krizsan K."/>
            <person name="Balestrini R."/>
            <person name="Da Silva C."/>
            <person name="Montanini B."/>
            <person name="Hainaut M."/>
            <person name="Levati E."/>
            <person name="Barry K.W."/>
            <person name="Belfiori B."/>
            <person name="Cichocki N."/>
            <person name="Clum A."/>
            <person name="Dockter R.B."/>
            <person name="Fauchery L."/>
            <person name="Guy J."/>
            <person name="Iotti M."/>
            <person name="Le Tacon F."/>
            <person name="Lindquist E.A."/>
            <person name="Lipzen A."/>
            <person name="Malagnac F."/>
            <person name="Mello A."/>
            <person name="Molinier V."/>
            <person name="Miyauchi S."/>
            <person name="Poulain J."/>
            <person name="Riccioni C."/>
            <person name="Rubini A."/>
            <person name="Sitrit Y."/>
            <person name="Splivallo R."/>
            <person name="Traeger S."/>
            <person name="Wang M."/>
            <person name="Zifcakova L."/>
            <person name="Wipf D."/>
            <person name="Zambonelli A."/>
            <person name="Paolocci F."/>
            <person name="Nowrousian M."/>
            <person name="Ottonello S."/>
            <person name="Baldrian P."/>
            <person name="Spatafora J.W."/>
            <person name="Henrissat B."/>
            <person name="Nagy L.G."/>
            <person name="Aury J.M."/>
            <person name="Wincker P."/>
            <person name="Grigoriev I.V."/>
            <person name="Bonfante P."/>
            <person name="Martin F.M."/>
        </authorList>
    </citation>
    <scope>NUCLEOTIDE SEQUENCE [LARGE SCALE GENOMIC DNA]</scope>
    <source>
        <strain evidence="3 4">ATCC MYA-4762</strain>
    </source>
</reference>
<dbReference type="InterPro" id="IPR011993">
    <property type="entry name" value="PH-like_dom_sf"/>
</dbReference>
<dbReference type="EMBL" id="ML121532">
    <property type="protein sequence ID" value="RPB26994.1"/>
    <property type="molecule type" value="Genomic_DNA"/>
</dbReference>
<dbReference type="PANTHER" id="PTHR38700:SF1">
    <property type="entry name" value="PH DOMAIN-CONTAINING PROTEIN"/>
    <property type="match status" value="1"/>
</dbReference>
<dbReference type="PANTHER" id="PTHR38700">
    <property type="entry name" value="YALI0E22418P"/>
    <property type="match status" value="1"/>
</dbReference>
<organism evidence="3 4">
    <name type="scientific">Terfezia boudieri ATCC MYA-4762</name>
    <dbReference type="NCBI Taxonomy" id="1051890"/>
    <lineage>
        <taxon>Eukaryota</taxon>
        <taxon>Fungi</taxon>
        <taxon>Dikarya</taxon>
        <taxon>Ascomycota</taxon>
        <taxon>Pezizomycotina</taxon>
        <taxon>Pezizomycetes</taxon>
        <taxon>Pezizales</taxon>
        <taxon>Pezizaceae</taxon>
        <taxon>Terfezia</taxon>
    </lineage>
</organism>
<feature type="compositionally biased region" description="Pro residues" evidence="1">
    <location>
        <begin position="71"/>
        <end position="80"/>
    </location>
</feature>
<feature type="compositionally biased region" description="Polar residues" evidence="1">
    <location>
        <begin position="38"/>
        <end position="51"/>
    </location>
</feature>
<dbReference type="STRING" id="1051890.A0A3N4LVR0"/>
<feature type="region of interest" description="Disordered" evidence="1">
    <location>
        <begin position="1"/>
        <end position="127"/>
    </location>
</feature>
<proteinExistence type="predicted"/>
<dbReference type="InterPro" id="IPR001849">
    <property type="entry name" value="PH_domain"/>
</dbReference>
<feature type="compositionally biased region" description="Polar residues" evidence="1">
    <location>
        <begin position="386"/>
        <end position="401"/>
    </location>
</feature>
<dbReference type="OrthoDB" id="6235964at2759"/>
<dbReference type="Gene3D" id="2.30.29.30">
    <property type="entry name" value="Pleckstrin-homology domain (PH domain)/Phosphotyrosine-binding domain (PTB)"/>
    <property type="match status" value="1"/>
</dbReference>
<feature type="compositionally biased region" description="Basic and acidic residues" evidence="1">
    <location>
        <begin position="513"/>
        <end position="534"/>
    </location>
</feature>